<evidence type="ECO:0000259" key="2">
    <source>
        <dbReference type="Pfam" id="PF07811"/>
    </source>
</evidence>
<evidence type="ECO:0000313" key="3">
    <source>
        <dbReference type="EMBL" id="GLS46002.1"/>
    </source>
</evidence>
<protein>
    <recommendedName>
        <fullName evidence="2">TadE-like domain-containing protein</fullName>
    </recommendedName>
</protein>
<feature type="domain" description="TadE-like" evidence="2">
    <location>
        <begin position="24"/>
        <end position="65"/>
    </location>
</feature>
<keyword evidence="4" id="KW-1185">Reference proteome</keyword>
<accession>A0ABQ6D6L9</accession>
<organism evidence="3 4">
    <name type="scientific">Methylobacterium brachythecii</name>
    <dbReference type="NCBI Taxonomy" id="1176177"/>
    <lineage>
        <taxon>Bacteria</taxon>
        <taxon>Pseudomonadati</taxon>
        <taxon>Pseudomonadota</taxon>
        <taxon>Alphaproteobacteria</taxon>
        <taxon>Hyphomicrobiales</taxon>
        <taxon>Methylobacteriaceae</taxon>
        <taxon>Methylobacterium</taxon>
    </lineage>
</organism>
<keyword evidence="1" id="KW-1133">Transmembrane helix</keyword>
<reference evidence="4" key="1">
    <citation type="journal article" date="2019" name="Int. J. Syst. Evol. Microbiol.">
        <title>The Global Catalogue of Microorganisms (GCM) 10K type strain sequencing project: providing services to taxonomists for standard genome sequencing and annotation.</title>
        <authorList>
            <consortium name="The Broad Institute Genomics Platform"/>
            <consortium name="The Broad Institute Genome Sequencing Center for Infectious Disease"/>
            <person name="Wu L."/>
            <person name="Ma J."/>
        </authorList>
    </citation>
    <scope>NUCLEOTIDE SEQUENCE [LARGE SCALE GENOMIC DNA]</scope>
    <source>
        <strain evidence="4">NBRC 107710</strain>
    </source>
</reference>
<gene>
    <name evidence="3" type="ORF">GCM10007884_39930</name>
</gene>
<comment type="caution">
    <text evidence="3">The sequence shown here is derived from an EMBL/GenBank/DDBJ whole genome shotgun (WGS) entry which is preliminary data.</text>
</comment>
<dbReference type="Proteomes" id="UP001156881">
    <property type="component" value="Unassembled WGS sequence"/>
</dbReference>
<evidence type="ECO:0000256" key="1">
    <source>
        <dbReference type="SAM" id="Phobius"/>
    </source>
</evidence>
<dbReference type="EMBL" id="BSPG01000031">
    <property type="protein sequence ID" value="GLS46002.1"/>
    <property type="molecule type" value="Genomic_DNA"/>
</dbReference>
<feature type="transmembrane region" description="Helical" evidence="1">
    <location>
        <begin position="29"/>
        <end position="53"/>
    </location>
</feature>
<dbReference type="InterPro" id="IPR012495">
    <property type="entry name" value="TadE-like_dom"/>
</dbReference>
<dbReference type="Pfam" id="PF07811">
    <property type="entry name" value="TadE"/>
    <property type="match status" value="1"/>
</dbReference>
<keyword evidence="1" id="KW-0472">Membrane</keyword>
<sequence>MQALTVLRFRRPQCLGFLRDQRAATAVEIALITPVFLILIFAWIEVGLCLFMLSTLDNAARDASRLIRVGTVTSDTFKAAICAKASPFIPCNNIVFYVQSGTSFGSLTPAKPSTTTTLSKTGFTPGGSGAEVLLQIGYNKPAFVSKLLQAAGFGGNIPLLTTLAFQSESY</sequence>
<name>A0ABQ6D6L9_9HYPH</name>
<evidence type="ECO:0000313" key="4">
    <source>
        <dbReference type="Proteomes" id="UP001156881"/>
    </source>
</evidence>
<keyword evidence="1" id="KW-0812">Transmembrane</keyword>
<proteinExistence type="predicted"/>